<keyword evidence="11" id="KW-1185">Reference proteome</keyword>
<feature type="domain" description="7,8-dihydro-6-hydroxymethylpterin-pyrophosphokinase" evidence="9">
    <location>
        <begin position="90"/>
        <end position="101"/>
    </location>
</feature>
<dbReference type="CDD" id="cd00483">
    <property type="entry name" value="HPPK"/>
    <property type="match status" value="1"/>
</dbReference>
<gene>
    <name evidence="10" type="ORF">GCM10010885_17710</name>
</gene>
<dbReference type="GO" id="GO:0016301">
    <property type="term" value="F:kinase activity"/>
    <property type="evidence" value="ECO:0007669"/>
    <property type="project" value="UniProtKB-KW"/>
</dbReference>
<evidence type="ECO:0000259" key="9">
    <source>
        <dbReference type="PROSITE" id="PS00794"/>
    </source>
</evidence>
<dbReference type="EC" id="2.7.6.3" evidence="3"/>
<dbReference type="PANTHER" id="PTHR43071">
    <property type="entry name" value="2-AMINO-4-HYDROXY-6-HYDROXYMETHYLDIHYDROPTERIDINE PYROPHOSPHOKINASE"/>
    <property type="match status" value="1"/>
</dbReference>
<reference evidence="10" key="2">
    <citation type="submission" date="2020-09" db="EMBL/GenBank/DDBJ databases">
        <authorList>
            <person name="Sun Q."/>
            <person name="Ohkuma M."/>
        </authorList>
    </citation>
    <scope>NUCLEOTIDE SEQUENCE</scope>
    <source>
        <strain evidence="10">JCM 18487</strain>
    </source>
</reference>
<evidence type="ECO:0000313" key="11">
    <source>
        <dbReference type="Proteomes" id="UP000637695"/>
    </source>
</evidence>
<dbReference type="Proteomes" id="UP000637695">
    <property type="component" value="Unassembled WGS sequence"/>
</dbReference>
<keyword evidence="6" id="KW-0418">Kinase</keyword>
<dbReference type="Gene3D" id="3.30.70.560">
    <property type="entry name" value="7,8-Dihydro-6-hydroxymethylpterin-pyrophosphokinase HPPK"/>
    <property type="match status" value="1"/>
</dbReference>
<organism evidence="10 11">
    <name type="scientific">Alicyclobacillus cellulosilyticus</name>
    <dbReference type="NCBI Taxonomy" id="1003997"/>
    <lineage>
        <taxon>Bacteria</taxon>
        <taxon>Bacillati</taxon>
        <taxon>Bacillota</taxon>
        <taxon>Bacilli</taxon>
        <taxon>Bacillales</taxon>
        <taxon>Alicyclobacillaceae</taxon>
        <taxon>Alicyclobacillus</taxon>
    </lineage>
</organism>
<dbReference type="GO" id="GO:0005524">
    <property type="term" value="F:ATP binding"/>
    <property type="evidence" value="ECO:0007669"/>
    <property type="project" value="UniProtKB-KW"/>
</dbReference>
<evidence type="ECO:0000313" key="10">
    <source>
        <dbReference type="EMBL" id="GGJ09065.1"/>
    </source>
</evidence>
<dbReference type="SUPFAM" id="SSF55083">
    <property type="entry name" value="6-hydroxymethyl-7,8-dihydropterin pyrophosphokinase, HPPK"/>
    <property type="match status" value="1"/>
</dbReference>
<evidence type="ECO:0000256" key="5">
    <source>
        <dbReference type="ARBA" id="ARBA00022741"/>
    </source>
</evidence>
<dbReference type="InterPro" id="IPR035907">
    <property type="entry name" value="Hppk_sf"/>
</dbReference>
<dbReference type="PROSITE" id="PS00794">
    <property type="entry name" value="HPPK"/>
    <property type="match status" value="1"/>
</dbReference>
<keyword evidence="5" id="KW-0547">Nucleotide-binding</keyword>
<dbReference type="InterPro" id="IPR000550">
    <property type="entry name" value="Hppk"/>
</dbReference>
<dbReference type="AlphaFoldDB" id="A0A917KGG4"/>
<dbReference type="NCBIfam" id="TIGR01498">
    <property type="entry name" value="folK"/>
    <property type="match status" value="1"/>
</dbReference>
<evidence type="ECO:0000256" key="6">
    <source>
        <dbReference type="ARBA" id="ARBA00022777"/>
    </source>
</evidence>
<keyword evidence="8" id="KW-0289">Folate biosynthesis</keyword>
<comment type="caution">
    <text evidence="10">The sequence shown here is derived from an EMBL/GenBank/DDBJ whole genome shotgun (WGS) entry which is preliminary data.</text>
</comment>
<dbReference type="Pfam" id="PF01288">
    <property type="entry name" value="HPPK"/>
    <property type="match status" value="1"/>
</dbReference>
<keyword evidence="4" id="KW-0808">Transferase</keyword>
<accession>A0A917KGG4</accession>
<evidence type="ECO:0000256" key="1">
    <source>
        <dbReference type="ARBA" id="ARBA00000198"/>
    </source>
</evidence>
<dbReference type="GO" id="GO:0046656">
    <property type="term" value="P:folic acid biosynthetic process"/>
    <property type="evidence" value="ECO:0007669"/>
    <property type="project" value="UniProtKB-KW"/>
</dbReference>
<evidence type="ECO:0000256" key="7">
    <source>
        <dbReference type="ARBA" id="ARBA00022840"/>
    </source>
</evidence>
<dbReference type="PANTHER" id="PTHR43071:SF1">
    <property type="entry name" value="2-AMINO-4-HYDROXY-6-HYDROXYMETHYLDIHYDROPTERIDINE PYROPHOSPHOKINASE"/>
    <property type="match status" value="1"/>
</dbReference>
<proteinExistence type="predicted"/>
<keyword evidence="7" id="KW-0067">ATP-binding</keyword>
<sequence>MSDRVTAYIGLGSNLGDRLHHLAFAVRSLRALAAGDLVCSAVYETKPVGWIDQPDFLNMVVRLETDRSPRSLLSALMAIEHQAGRVRTVRFGPRTLDLDILLYADTYVCFADLQIPHPRMWERAFVVVPLAELHPDGLARGGWRISELARVLAAKGEVRRVGRFW</sequence>
<name>A0A917KGG4_9BACL</name>
<reference evidence="10" key="1">
    <citation type="journal article" date="2014" name="Int. J. Syst. Evol. Microbiol.">
        <title>Complete genome sequence of Corynebacterium casei LMG S-19264T (=DSM 44701T), isolated from a smear-ripened cheese.</title>
        <authorList>
            <consortium name="US DOE Joint Genome Institute (JGI-PGF)"/>
            <person name="Walter F."/>
            <person name="Albersmeier A."/>
            <person name="Kalinowski J."/>
            <person name="Ruckert C."/>
        </authorList>
    </citation>
    <scope>NUCLEOTIDE SEQUENCE</scope>
    <source>
        <strain evidence="10">JCM 18487</strain>
    </source>
</reference>
<dbReference type="EMBL" id="BMOY01000027">
    <property type="protein sequence ID" value="GGJ09065.1"/>
    <property type="molecule type" value="Genomic_DNA"/>
</dbReference>
<comment type="catalytic activity">
    <reaction evidence="1">
        <text>6-hydroxymethyl-7,8-dihydropterin + ATP = (7,8-dihydropterin-6-yl)methyl diphosphate + AMP + H(+)</text>
        <dbReference type="Rhea" id="RHEA:11412"/>
        <dbReference type="ChEBI" id="CHEBI:15378"/>
        <dbReference type="ChEBI" id="CHEBI:30616"/>
        <dbReference type="ChEBI" id="CHEBI:44841"/>
        <dbReference type="ChEBI" id="CHEBI:72950"/>
        <dbReference type="ChEBI" id="CHEBI:456215"/>
        <dbReference type="EC" id="2.7.6.3"/>
    </reaction>
</comment>
<dbReference type="GO" id="GO:0003848">
    <property type="term" value="F:2-amino-4-hydroxy-6-hydroxymethyldihydropteridine diphosphokinase activity"/>
    <property type="evidence" value="ECO:0007669"/>
    <property type="project" value="UniProtKB-EC"/>
</dbReference>
<evidence type="ECO:0000256" key="3">
    <source>
        <dbReference type="ARBA" id="ARBA00013253"/>
    </source>
</evidence>
<evidence type="ECO:0000256" key="2">
    <source>
        <dbReference type="ARBA" id="ARBA00005051"/>
    </source>
</evidence>
<evidence type="ECO:0000256" key="4">
    <source>
        <dbReference type="ARBA" id="ARBA00022679"/>
    </source>
</evidence>
<protein>
    <recommendedName>
        <fullName evidence="3">2-amino-4-hydroxy-6-hydroxymethyldihydropteridine diphosphokinase</fullName>
        <ecNumber evidence="3">2.7.6.3</ecNumber>
    </recommendedName>
</protein>
<evidence type="ECO:0000256" key="8">
    <source>
        <dbReference type="ARBA" id="ARBA00022909"/>
    </source>
</evidence>
<comment type="pathway">
    <text evidence="2">Cofactor biosynthesis; tetrahydrofolate biosynthesis; 2-amino-4-hydroxy-6-hydroxymethyl-7,8-dihydropteridine diphosphate from 7,8-dihydroneopterin triphosphate: step 4/4.</text>
</comment>